<reference evidence="3" key="1">
    <citation type="submission" date="2016-10" db="EMBL/GenBank/DDBJ databases">
        <authorList>
            <person name="Varghese N."/>
            <person name="Submissions S."/>
        </authorList>
    </citation>
    <scope>NUCLEOTIDE SEQUENCE [LARGE SCALE GENOMIC DNA]</scope>
    <source>
        <strain evidence="3">DSM 100420</strain>
    </source>
</reference>
<sequence>MRFLPLIFLAAPAQAHTGHIADLGGHDHWTLGVGLGVIVGAAVLGWLKGGRKGEEPEEDIADEEEEQTA</sequence>
<feature type="compositionally biased region" description="Acidic residues" evidence="1">
    <location>
        <begin position="55"/>
        <end position="69"/>
    </location>
</feature>
<proteinExistence type="predicted"/>
<dbReference type="STRING" id="1244108.SAMN05444004_103140"/>
<gene>
    <name evidence="2" type="ORF">SAMN05444004_103140</name>
</gene>
<dbReference type="RefSeq" id="WP_092643398.1">
    <property type="nucleotide sequence ID" value="NZ_FNPX01000003.1"/>
</dbReference>
<name>A0A1H3MRJ3_9RHOB</name>
<keyword evidence="3" id="KW-1185">Reference proteome</keyword>
<accession>A0A1H3MRJ3</accession>
<evidence type="ECO:0000256" key="1">
    <source>
        <dbReference type="SAM" id="MobiDB-lite"/>
    </source>
</evidence>
<dbReference type="InterPro" id="IPR046619">
    <property type="entry name" value="DUF6732"/>
</dbReference>
<dbReference type="OrthoDB" id="7877268at2"/>
<evidence type="ECO:0000313" key="2">
    <source>
        <dbReference type="EMBL" id="SDY78805.1"/>
    </source>
</evidence>
<feature type="region of interest" description="Disordered" evidence="1">
    <location>
        <begin position="50"/>
        <end position="69"/>
    </location>
</feature>
<protein>
    <submittedName>
        <fullName evidence="2">Uncharacterized protein</fullName>
    </submittedName>
</protein>
<dbReference type="Proteomes" id="UP000198914">
    <property type="component" value="Unassembled WGS sequence"/>
</dbReference>
<dbReference type="Pfam" id="PF20506">
    <property type="entry name" value="DUF6732"/>
    <property type="match status" value="1"/>
</dbReference>
<dbReference type="AlphaFoldDB" id="A0A1H3MRJ3"/>
<organism evidence="2 3">
    <name type="scientific">Jannaschia faecimaris</name>
    <dbReference type="NCBI Taxonomy" id="1244108"/>
    <lineage>
        <taxon>Bacteria</taxon>
        <taxon>Pseudomonadati</taxon>
        <taxon>Pseudomonadota</taxon>
        <taxon>Alphaproteobacteria</taxon>
        <taxon>Rhodobacterales</taxon>
        <taxon>Roseobacteraceae</taxon>
        <taxon>Jannaschia</taxon>
    </lineage>
</organism>
<dbReference type="EMBL" id="FNPX01000003">
    <property type="protein sequence ID" value="SDY78805.1"/>
    <property type="molecule type" value="Genomic_DNA"/>
</dbReference>
<evidence type="ECO:0000313" key="3">
    <source>
        <dbReference type="Proteomes" id="UP000198914"/>
    </source>
</evidence>